<dbReference type="Gene3D" id="3.90.120.10">
    <property type="entry name" value="DNA Methylase, subunit A, domain 2"/>
    <property type="match status" value="1"/>
</dbReference>
<evidence type="ECO:0000256" key="4">
    <source>
        <dbReference type="ARBA" id="ARBA00022679"/>
    </source>
</evidence>
<dbReference type="GO" id="GO:0005634">
    <property type="term" value="C:nucleus"/>
    <property type="evidence" value="ECO:0007669"/>
    <property type="project" value="UniProtKB-SubCell"/>
</dbReference>
<dbReference type="SUPFAM" id="SSF53335">
    <property type="entry name" value="S-adenosyl-L-methionine-dependent methyltransferases"/>
    <property type="match status" value="1"/>
</dbReference>
<evidence type="ECO:0000256" key="5">
    <source>
        <dbReference type="ARBA" id="ARBA00022691"/>
    </source>
</evidence>
<evidence type="ECO:0000256" key="1">
    <source>
        <dbReference type="ARBA" id="ARBA00004123"/>
    </source>
</evidence>
<dbReference type="InterPro" id="IPR018117">
    <property type="entry name" value="C5_DNA_meth_AS"/>
</dbReference>
<dbReference type="CDD" id="cd04370">
    <property type="entry name" value="BAH"/>
    <property type="match status" value="1"/>
</dbReference>
<keyword evidence="7" id="KW-0539">Nucleus</keyword>
<evidence type="ECO:0000256" key="9">
    <source>
        <dbReference type="SAM" id="MobiDB-lite"/>
    </source>
</evidence>
<evidence type="ECO:0000313" key="11">
    <source>
        <dbReference type="EMBL" id="CAF9907092.1"/>
    </source>
</evidence>
<evidence type="ECO:0000256" key="3">
    <source>
        <dbReference type="ARBA" id="ARBA00022603"/>
    </source>
</evidence>
<keyword evidence="3 8" id="KW-0489">Methyltransferase</keyword>
<comment type="similarity">
    <text evidence="8">Belongs to the class I-like SAM-binding methyltransferase superfamily. C5-methyltransferase family.</text>
</comment>
<dbReference type="Gene3D" id="3.40.50.150">
    <property type="entry name" value="Vaccinia Virus protein VP39"/>
    <property type="match status" value="1"/>
</dbReference>
<dbReference type="InterPro" id="IPR001025">
    <property type="entry name" value="BAH_dom"/>
</dbReference>
<dbReference type="GO" id="GO:0003886">
    <property type="term" value="F:DNA (cytosine-5-)-methyltransferase activity"/>
    <property type="evidence" value="ECO:0007669"/>
    <property type="project" value="UniProtKB-EC"/>
</dbReference>
<name>A0A8H3EJS4_9LECA</name>
<evidence type="ECO:0000256" key="2">
    <source>
        <dbReference type="ARBA" id="ARBA00011975"/>
    </source>
</evidence>
<dbReference type="EC" id="2.1.1.37" evidence="2"/>
<feature type="domain" description="BAH" evidence="10">
    <location>
        <begin position="984"/>
        <end position="1102"/>
    </location>
</feature>
<dbReference type="Pfam" id="PF25423">
    <property type="entry name" value="DUF7893"/>
    <property type="match status" value="1"/>
</dbReference>
<feature type="domain" description="BAH" evidence="10">
    <location>
        <begin position="1117"/>
        <end position="1241"/>
    </location>
</feature>
<feature type="compositionally biased region" description="Basic and acidic residues" evidence="9">
    <location>
        <begin position="611"/>
        <end position="620"/>
    </location>
</feature>
<dbReference type="EMBL" id="CAJPDT010000003">
    <property type="protein sequence ID" value="CAF9907092.1"/>
    <property type="molecule type" value="Genomic_DNA"/>
</dbReference>
<comment type="caution">
    <text evidence="11">The sequence shown here is derived from an EMBL/GenBank/DDBJ whole genome shotgun (WGS) entry which is preliminary data.</text>
</comment>
<dbReference type="PROSITE" id="PS00094">
    <property type="entry name" value="C5_MTASE_1"/>
    <property type="match status" value="1"/>
</dbReference>
<comment type="subcellular location">
    <subcellularLocation>
        <location evidence="1">Nucleus</location>
    </subcellularLocation>
</comment>
<keyword evidence="5 8" id="KW-0949">S-adenosyl-L-methionine</keyword>
<protein>
    <recommendedName>
        <fullName evidence="2">DNA (cytosine-5-)-methyltransferase</fullName>
        <ecNumber evidence="2">2.1.1.37</ecNumber>
    </recommendedName>
</protein>
<evidence type="ECO:0000256" key="7">
    <source>
        <dbReference type="ARBA" id="ARBA00023242"/>
    </source>
</evidence>
<keyword evidence="6" id="KW-0238">DNA-binding</keyword>
<dbReference type="GO" id="GO:0003682">
    <property type="term" value="F:chromatin binding"/>
    <property type="evidence" value="ECO:0007669"/>
    <property type="project" value="InterPro"/>
</dbReference>
<feature type="region of interest" description="Disordered" evidence="9">
    <location>
        <begin position="579"/>
        <end position="620"/>
    </location>
</feature>
<keyword evidence="4 8" id="KW-0808">Transferase</keyword>
<dbReference type="PANTHER" id="PTHR10629">
    <property type="entry name" value="CYTOSINE-SPECIFIC METHYLTRANSFERASE"/>
    <property type="match status" value="1"/>
</dbReference>
<dbReference type="InterPro" id="IPR057215">
    <property type="entry name" value="DUF7893"/>
</dbReference>
<dbReference type="PROSITE" id="PS51679">
    <property type="entry name" value="SAM_MT_C5"/>
    <property type="match status" value="1"/>
</dbReference>
<dbReference type="GO" id="GO:0032259">
    <property type="term" value="P:methylation"/>
    <property type="evidence" value="ECO:0007669"/>
    <property type="project" value="UniProtKB-KW"/>
</dbReference>
<dbReference type="InterPro" id="IPR001525">
    <property type="entry name" value="C5_MeTfrase"/>
</dbReference>
<keyword evidence="12" id="KW-1185">Reference proteome</keyword>
<gene>
    <name evidence="11" type="primary">DIM-2</name>
    <name evidence="11" type="ORF">IMSHALPRED_005437</name>
</gene>
<dbReference type="PRINTS" id="PR00105">
    <property type="entry name" value="C5METTRFRASE"/>
</dbReference>
<evidence type="ECO:0000259" key="10">
    <source>
        <dbReference type="PROSITE" id="PS51038"/>
    </source>
</evidence>
<dbReference type="InterPro" id="IPR029063">
    <property type="entry name" value="SAM-dependent_MTases_sf"/>
</dbReference>
<feature type="active site" evidence="8">
    <location>
        <position position="1349"/>
    </location>
</feature>
<sequence>MGSKPICLDNLPLDIKKNIILGYILRPEDLKSLCLTSKHFRDIATPPLYRKVLLFIGGHKDIRVSGLLSRTNPGIQHIRKVYLQLEKTPVPTLDFQVNSDDSSEDEDVQTEDIVGAARQAQFTVRLLLDFLPNDILDNFSWQNWEPFSMDNWVLLMKKQKRLKAVEIESVDRNFMPELEKNPGLLTDLEGATSLHFYPDTVDRLKACQKVLETQTKFNELQLSSGFAYSAVPPDDLEDSSTRPGLLTRTVFSHMIPFDTCTPIVLKKLSIDNIDLRYAADTYMKFIKFSALESLLIGGCQGADAVFAQMSRPHLRPTKLKKIRWFHGEETTETHALEAFDGLLEAINGLEILHVDIKNFSGLPNPTAVAHHGKTLQVLGIRSRSASSNLMRYESEQLDEICTACTELRQLSITFPTTSVSDARPSSDFKQYLRCLKKLRYLTTLNFHSWPTTRSSFISRNYKLKHEWYDLYEHALQRLAQQIFEASDAHSKEQGWGLGHRSLLAVVAFGANGKTPPDGESRFQLKQLPFVRGVKIDPFGKTEMLAVKTLWKMVQFIEPESDILNHSIYDLHDAHNTPRNLRKRKRFTSDHGEHIRRRKDVNDHGPDDEDAVPSKEKKSEVRMTCIRPPGFTCPKTAYDGHVPSMPRYSEKSILEDILVKEEEQDDSGIDTNGEAFVEAELRDFVIYCPHKSKRHNKSSATEYPLANELVSLHEINEHGVKHLYFDGVICYAGRQRYVQKVPFEILSIGGYEEQDRSTVGPYIWIQSSEGTRLGVWYRLKDPASEYKRYHEPFLWMADLAKHLVDFLQTHNKVALFELRHRFSDWLKGLYPTDGCIRHWLKQHGDHDFRRVVAAHANFLYFQATQLDQKYEKHPIWEEIHPRYLRAIPEQVENTEDKDIFAALTERKNIVLRRKTTVTPYVFKCFEKFPWAKFLYCQSSSTSHIHRSQKKSTTNEMRISPTKQKLEVRIPLGRRSSGVEARGEPMNVSVGDVVAIPKDNDSAWKTDDAEYFGYVQSVSETDQGQALGLLWFYRPGDTTCLKMLYPYPQEMFLSDHCNCGDPPVLASHVIRKPQVTFGGPEEPFTEFFCRQRYAEGDGAWITLQDSHFRCGCRNVLETPRYSVGDTLLVASSLRRSGKPLEPVILLENDPDGLDGKIKVVRLLRKGRDYGCNDAAANELVLTDRYDVVPMAYVHRRCQVRFYSEVEKEEQRIPSPYDRQGASDFYYITSQDLQTSGCGLESLRTPWPSFMKEGWDPKSTPPQRRMRGLDMFCGGGNFGRGLEEGGAVRFDWAVDWYSQAIHTYKANLPTQNQTKLFWGSVNQYLSQAMEGNGGNLIPNPGEVEVICAGSPCQGYSLANPNKGNDGGLLNESMVASVLAFIDFYRPKYALMENVKGMAAGDEKHNVLAQVVCCLVGMGYQVRTSCLDAWNFGCPQRRSRIIITIAAPGLTPLPEPAHTHSHYEGVSAASLGKTANGLYAGSRTTSRTPFEYVTSAEATKDLPPTDARTTCIPFPDHRMSRTLPVTGWVRVSSVPRFPGGCSFVKASKDGYMPQVQIDGFQWDNRIRSRHNSQSWQRVSRNALMPTVMTEPRPDDGAGGICLHWDDHRLLTIMEVRRAQGVPDREVIVGAPVEQWKIVGNSVARPVALALGICLRTAWLANTPRQEPPAVRIRTASEGSVNGIEDNSKIERSAAAASGDAACNGWFAQDMLLKLGAALTSPRALVSAISGTIGEQLMNGDRHVAKTPEPQLFKYMDSVTDLPGRV</sequence>
<accession>A0A8H3EJS4</accession>
<dbReference type="Pfam" id="PF00145">
    <property type="entry name" value="DNA_methylase"/>
    <property type="match status" value="1"/>
</dbReference>
<organism evidence="11 12">
    <name type="scientific">Imshaugia aleurites</name>
    <dbReference type="NCBI Taxonomy" id="172621"/>
    <lineage>
        <taxon>Eukaryota</taxon>
        <taxon>Fungi</taxon>
        <taxon>Dikarya</taxon>
        <taxon>Ascomycota</taxon>
        <taxon>Pezizomycotina</taxon>
        <taxon>Lecanoromycetes</taxon>
        <taxon>OSLEUM clade</taxon>
        <taxon>Lecanoromycetidae</taxon>
        <taxon>Lecanorales</taxon>
        <taxon>Lecanorineae</taxon>
        <taxon>Parmeliaceae</taxon>
        <taxon>Imshaugia</taxon>
    </lineage>
</organism>
<dbReference type="InterPro" id="IPR050390">
    <property type="entry name" value="C5-Methyltransferase"/>
</dbReference>
<evidence type="ECO:0000256" key="6">
    <source>
        <dbReference type="ARBA" id="ARBA00023125"/>
    </source>
</evidence>
<dbReference type="GO" id="GO:0003677">
    <property type="term" value="F:DNA binding"/>
    <property type="evidence" value="ECO:0007669"/>
    <property type="project" value="UniProtKB-KW"/>
</dbReference>
<evidence type="ECO:0000256" key="8">
    <source>
        <dbReference type="PROSITE-ProRule" id="PRU01016"/>
    </source>
</evidence>
<dbReference type="Gene3D" id="2.30.30.490">
    <property type="match status" value="1"/>
</dbReference>
<dbReference type="PROSITE" id="PS51038">
    <property type="entry name" value="BAH"/>
    <property type="match status" value="2"/>
</dbReference>
<dbReference type="Proteomes" id="UP000664534">
    <property type="component" value="Unassembled WGS sequence"/>
</dbReference>
<dbReference type="OrthoDB" id="5376140at2759"/>
<dbReference type="PANTHER" id="PTHR10629:SF54">
    <property type="entry name" value="DNA METHYLTRANSFERASE DIM-2"/>
    <property type="match status" value="1"/>
</dbReference>
<reference evidence="11" key="1">
    <citation type="submission" date="2021-03" db="EMBL/GenBank/DDBJ databases">
        <authorList>
            <person name="Tagirdzhanova G."/>
        </authorList>
    </citation>
    <scope>NUCLEOTIDE SEQUENCE</scope>
</reference>
<proteinExistence type="inferred from homology"/>
<dbReference type="InterPro" id="IPR043151">
    <property type="entry name" value="BAH_sf"/>
</dbReference>
<dbReference type="GO" id="GO:0044027">
    <property type="term" value="P:negative regulation of gene expression via chromosomal CpG island methylation"/>
    <property type="evidence" value="ECO:0007669"/>
    <property type="project" value="TreeGrafter"/>
</dbReference>
<evidence type="ECO:0000313" key="12">
    <source>
        <dbReference type="Proteomes" id="UP000664534"/>
    </source>
</evidence>